<evidence type="ECO:0000313" key="4">
    <source>
        <dbReference type="Proteomes" id="UP000326759"/>
    </source>
</evidence>
<gene>
    <name evidence="3" type="primary">yemalpha</name>
    <name evidence="3" type="ORF">Anas_11517</name>
</gene>
<organism evidence="3 4">
    <name type="scientific">Armadillidium nasatum</name>
    <dbReference type="NCBI Taxonomy" id="96803"/>
    <lineage>
        <taxon>Eukaryota</taxon>
        <taxon>Metazoa</taxon>
        <taxon>Ecdysozoa</taxon>
        <taxon>Arthropoda</taxon>
        <taxon>Crustacea</taxon>
        <taxon>Multicrustacea</taxon>
        <taxon>Malacostraca</taxon>
        <taxon>Eumalacostraca</taxon>
        <taxon>Peracarida</taxon>
        <taxon>Isopoda</taxon>
        <taxon>Oniscidea</taxon>
        <taxon>Crinocheta</taxon>
        <taxon>Armadillidiidae</taxon>
        <taxon>Armadillidium</taxon>
    </lineage>
</organism>
<dbReference type="Pfam" id="PF08729">
    <property type="entry name" value="HUN"/>
    <property type="match status" value="1"/>
</dbReference>
<accession>A0A5N5T6U6</accession>
<feature type="compositionally biased region" description="Basic and acidic residues" evidence="1">
    <location>
        <begin position="302"/>
        <end position="330"/>
    </location>
</feature>
<dbReference type="AlphaFoldDB" id="A0A5N5T6U6"/>
<feature type="region of interest" description="Disordered" evidence="1">
    <location>
        <begin position="97"/>
        <end position="133"/>
    </location>
</feature>
<dbReference type="Proteomes" id="UP000326759">
    <property type="component" value="Unassembled WGS sequence"/>
</dbReference>
<feature type="region of interest" description="Disordered" evidence="1">
    <location>
        <begin position="247"/>
        <end position="371"/>
    </location>
</feature>
<dbReference type="InterPro" id="IPR014840">
    <property type="entry name" value="HRD"/>
</dbReference>
<feature type="compositionally biased region" description="Basic and acidic residues" evidence="1">
    <location>
        <begin position="113"/>
        <end position="122"/>
    </location>
</feature>
<evidence type="ECO:0000256" key="1">
    <source>
        <dbReference type="SAM" id="MobiDB-lite"/>
    </source>
</evidence>
<dbReference type="PANTHER" id="PTHR21669:SF28">
    <property type="entry name" value="YEMANUCLEIN"/>
    <property type="match status" value="1"/>
</dbReference>
<feature type="domain" description="Hpc2-related" evidence="2">
    <location>
        <begin position="109"/>
        <end position="159"/>
    </location>
</feature>
<feature type="compositionally biased region" description="Low complexity" evidence="1">
    <location>
        <begin position="357"/>
        <end position="371"/>
    </location>
</feature>
<comment type="caution">
    <text evidence="3">The sequence shown here is derived from an EMBL/GenBank/DDBJ whole genome shotgun (WGS) entry which is preliminary data.</text>
</comment>
<feature type="compositionally biased region" description="Basic and acidic residues" evidence="1">
    <location>
        <begin position="254"/>
        <end position="273"/>
    </location>
</feature>
<feature type="compositionally biased region" description="Acidic residues" evidence="1">
    <location>
        <begin position="333"/>
        <end position="353"/>
    </location>
</feature>
<dbReference type="GO" id="GO:0006325">
    <property type="term" value="P:chromatin organization"/>
    <property type="evidence" value="ECO:0007669"/>
    <property type="project" value="TreeGrafter"/>
</dbReference>
<feature type="non-terminal residue" evidence="3">
    <location>
        <position position="371"/>
    </location>
</feature>
<name>A0A5N5T6U6_9CRUS</name>
<feature type="region of interest" description="Disordered" evidence="1">
    <location>
        <begin position="164"/>
        <end position="224"/>
    </location>
</feature>
<evidence type="ECO:0000259" key="2">
    <source>
        <dbReference type="Pfam" id="PF08729"/>
    </source>
</evidence>
<dbReference type="EMBL" id="SEYY01012918">
    <property type="protein sequence ID" value="KAB7500730.1"/>
    <property type="molecule type" value="Genomic_DNA"/>
</dbReference>
<feature type="compositionally biased region" description="Acidic residues" evidence="1">
    <location>
        <begin position="190"/>
        <end position="201"/>
    </location>
</feature>
<dbReference type="OrthoDB" id="68076at2759"/>
<feature type="compositionally biased region" description="Low complexity" evidence="1">
    <location>
        <begin position="287"/>
        <end position="301"/>
    </location>
</feature>
<keyword evidence="4" id="KW-1185">Reference proteome</keyword>
<dbReference type="PANTHER" id="PTHR21669">
    <property type="entry name" value="CAPZ-INTERACTING PROTEIN AND RELATED PROTEINS"/>
    <property type="match status" value="1"/>
</dbReference>
<reference evidence="3 4" key="1">
    <citation type="journal article" date="2019" name="PLoS Biol.">
        <title>Sex chromosomes control vertical transmission of feminizing Wolbachia symbionts in an isopod.</title>
        <authorList>
            <person name="Becking T."/>
            <person name="Chebbi M.A."/>
            <person name="Giraud I."/>
            <person name="Moumen B."/>
            <person name="Laverre T."/>
            <person name="Caubet Y."/>
            <person name="Peccoud J."/>
            <person name="Gilbert C."/>
            <person name="Cordaux R."/>
        </authorList>
    </citation>
    <scope>NUCLEOTIDE SEQUENCE [LARGE SCALE GENOMIC DNA]</scope>
    <source>
        <strain evidence="3">ANa2</strain>
        <tissue evidence="3">Whole body excluding digestive tract and cuticle</tissue>
    </source>
</reference>
<dbReference type="GO" id="GO:0005634">
    <property type="term" value="C:nucleus"/>
    <property type="evidence" value="ECO:0007669"/>
    <property type="project" value="TreeGrafter"/>
</dbReference>
<sequence length="371" mass="41802">MTDIKKVNVVSDSSYVKEKKKLKKKRTVRLILNLPESNEKSCPEFHYGDLLSQHLSGRLGNNCLGDVINGPPREKGDPYASDEDEALKALARSFEKKYGGGVSGGPKRKKRKRENDFKRLGEGYDETDPFIDNSDAIDDVLATNLETKLGGFYINSGALNFEEVQVSEDEKSNDSQIQSAKRKRKNEIISSDEEEEDEENKEDNIADDKNVEDEEVPQVRENGVVQLKKRKLDEGEMLRKRKKMIDKFNASKQKLREENSENEAETKINKIEEMNENCEDTSKKVNSPVASVAASIEAVVSKAREGSDLQDNEDLKKSNDKTEEREKEAAPLDIEEEEEDKGEVEEEEEEEEREVSSSENSSSSSSSSSSS</sequence>
<proteinExistence type="predicted"/>
<evidence type="ECO:0000313" key="3">
    <source>
        <dbReference type="EMBL" id="KAB7500730.1"/>
    </source>
</evidence>
<protein>
    <submittedName>
        <fullName evidence="3">Yemanuclein-alpha</fullName>
    </submittedName>
</protein>